<reference evidence="1" key="1">
    <citation type="journal article" date="1980" name="Plant Cell Physiol.">
        <title>Pumpkin (Cucurbita sp.) seed globulin IV. Terminal sequences of the acidic and basic peptide chains and identification of a pyroglutamyl peptide chain.</title>
        <authorList>
            <person name="Ohmiya M."/>
            <person name="Hara I."/>
            <person name="Matsubara H."/>
        </authorList>
    </citation>
    <scope>PROTEIN SEQUENCE</scope>
</reference>
<accession>P84495</accession>
<proteinExistence type="evidence at protein level"/>
<sequence length="7" mass="803">GLDETIR</sequence>
<evidence type="ECO:0000313" key="1">
    <source>
        <dbReference type="PIR" id="S09066"/>
    </source>
</evidence>
<keyword id="KW-0903">Direct protein sequencing</keyword>
<dbReference type="PIR" id="S09066">
    <property type="entry name" value="S09066"/>
</dbReference>
<name>P84495_CUCMA</name>
<protein>
    <submittedName>
        <fullName evidence="1">Globulin IV alpha subunit delta-1 chain(fragments)</fullName>
    </submittedName>
</protein>
<organism evidence="1">
    <name type="scientific">Cucurbita maxima</name>
    <name type="common">Pumpkin</name>
    <name type="synonym">Winter squash</name>
    <dbReference type="NCBI Taxonomy" id="3661"/>
    <lineage>
        <taxon>Eukaryota</taxon>
        <taxon>Viridiplantae</taxon>
        <taxon>Streptophyta</taxon>
        <taxon>Embryophyta</taxon>
        <taxon>Tracheophyta</taxon>
        <taxon>Spermatophyta</taxon>
        <taxon>Magnoliopsida</taxon>
        <taxon>eudicotyledons</taxon>
        <taxon>Gunneridae</taxon>
        <taxon>Pentapetalae</taxon>
        <taxon>rosids</taxon>
        <taxon>fabids</taxon>
        <taxon>Cucurbitales</taxon>
        <taxon>Cucurbitaceae</taxon>
        <taxon>Cucurbiteae</taxon>
        <taxon>Cucurbita</taxon>
    </lineage>
</organism>